<dbReference type="Gene3D" id="2.30.30.190">
    <property type="entry name" value="CAP Gly-rich-like domain"/>
    <property type="match status" value="1"/>
</dbReference>
<feature type="domain" description="CAP-Gly" evidence="3">
    <location>
        <begin position="398"/>
        <end position="431"/>
    </location>
</feature>
<dbReference type="Pfam" id="PF01302">
    <property type="entry name" value="CAP_GLY"/>
    <property type="match status" value="1"/>
</dbReference>
<dbReference type="PROSITE" id="PS50245">
    <property type="entry name" value="CAP_GLY_2"/>
    <property type="match status" value="1"/>
</dbReference>
<evidence type="ECO:0000313" key="4">
    <source>
        <dbReference type="EnsemblMetazoa" id="XP_020899340.1"/>
    </source>
</evidence>
<dbReference type="InterPro" id="IPR036859">
    <property type="entry name" value="CAP-Gly_dom_sf"/>
</dbReference>
<evidence type="ECO:0000313" key="5">
    <source>
        <dbReference type="Proteomes" id="UP000887567"/>
    </source>
</evidence>
<feature type="region of interest" description="Disordered" evidence="2">
    <location>
        <begin position="1"/>
        <end position="44"/>
    </location>
</feature>
<reference evidence="4" key="1">
    <citation type="submission" date="2022-11" db="UniProtKB">
        <authorList>
            <consortium name="EnsemblMetazoa"/>
        </authorList>
    </citation>
    <scope>IDENTIFICATION</scope>
</reference>
<dbReference type="OrthoDB" id="5968170at2759"/>
<accession>A0A913X6R7</accession>
<evidence type="ECO:0000256" key="2">
    <source>
        <dbReference type="SAM" id="MobiDB-lite"/>
    </source>
</evidence>
<dbReference type="AlphaFoldDB" id="A0A913X6R7"/>
<feature type="compositionally biased region" description="Polar residues" evidence="2">
    <location>
        <begin position="1"/>
        <end position="18"/>
    </location>
</feature>
<feature type="compositionally biased region" description="Polar residues" evidence="2">
    <location>
        <begin position="203"/>
        <end position="212"/>
    </location>
</feature>
<feature type="compositionally biased region" description="Basic and acidic residues" evidence="2">
    <location>
        <begin position="191"/>
        <end position="202"/>
    </location>
</feature>
<feature type="region of interest" description="Disordered" evidence="2">
    <location>
        <begin position="262"/>
        <end position="286"/>
    </location>
</feature>
<organism evidence="4 5">
    <name type="scientific">Exaiptasia diaphana</name>
    <name type="common">Tropical sea anemone</name>
    <name type="synonym">Aiptasia pulchella</name>
    <dbReference type="NCBI Taxonomy" id="2652724"/>
    <lineage>
        <taxon>Eukaryota</taxon>
        <taxon>Metazoa</taxon>
        <taxon>Cnidaria</taxon>
        <taxon>Anthozoa</taxon>
        <taxon>Hexacorallia</taxon>
        <taxon>Actiniaria</taxon>
        <taxon>Aiptasiidae</taxon>
        <taxon>Exaiptasia</taxon>
    </lineage>
</organism>
<dbReference type="SUPFAM" id="SSF74924">
    <property type="entry name" value="Cap-Gly domain"/>
    <property type="match status" value="1"/>
</dbReference>
<dbReference type="RefSeq" id="XP_020899340.1">
    <property type="nucleotide sequence ID" value="XM_021043681.2"/>
</dbReference>
<proteinExistence type="predicted"/>
<feature type="compositionally biased region" description="Low complexity" evidence="2">
    <location>
        <begin position="129"/>
        <end position="142"/>
    </location>
</feature>
<keyword evidence="5" id="KW-1185">Reference proteome</keyword>
<dbReference type="GeneID" id="110238041"/>
<dbReference type="KEGG" id="epa:110238041"/>
<dbReference type="CDD" id="cd14686">
    <property type="entry name" value="bZIP"/>
    <property type="match status" value="1"/>
</dbReference>
<dbReference type="SMART" id="SM01052">
    <property type="entry name" value="CAP_GLY"/>
    <property type="match status" value="1"/>
</dbReference>
<sequence>MNSDTSSGEHSGNSNSTTDKSKASKRSRTTRTQNWTSKSMTDHDAVGVAGSREAVYNDMMDRESATKAVAIVVHTASKRGYVHLCTEFASLIRENKRMELEINRLKFVISQLQMRTSNKGTSGGECSSDKLQCSSSSSASESGSGGSKGLKSKKTHTKIITTTSPNTQVQRSQDQESSTSNRLVHPPLGEENCKTSEHKSGKENQTTGNSSFELRKAKERILRLESQVHNLTAENQALKAQVQNAEIQNDFLKTIASENCKRTKDRTSPEQILTQSSHAKEAVNPSIGNLKDDENCCLKSCVKHGRRYNPRTLTPSRISSRISTDPCVKPLSIDNNPTSVGNSLTPLQLYKGNQTQDKSPHKSTPLPKIGDYVTIQGEIKGYVNYVGPVHGKGETSDFVGIQLPSPVGNNDGSIGGVKYFTCPQNYGAFVPLRDIKQVDQRPATPFPF</sequence>
<evidence type="ECO:0000256" key="1">
    <source>
        <dbReference type="SAM" id="Coils"/>
    </source>
</evidence>
<dbReference type="InterPro" id="IPR000938">
    <property type="entry name" value="CAP-Gly_domain"/>
</dbReference>
<feature type="coiled-coil region" evidence="1">
    <location>
        <begin position="214"/>
        <end position="255"/>
    </location>
</feature>
<protein>
    <recommendedName>
        <fullName evidence="3">CAP-Gly domain-containing protein</fullName>
    </recommendedName>
</protein>
<dbReference type="OMA" id="CWENEIN"/>
<dbReference type="EnsemblMetazoa" id="XM_021043681.2">
    <property type="protein sequence ID" value="XP_020899340.1"/>
    <property type="gene ID" value="LOC110238041"/>
</dbReference>
<dbReference type="Proteomes" id="UP000887567">
    <property type="component" value="Unplaced"/>
</dbReference>
<name>A0A913X6R7_EXADI</name>
<dbReference type="PROSITE" id="PS00845">
    <property type="entry name" value="CAP_GLY_1"/>
    <property type="match status" value="1"/>
</dbReference>
<feature type="compositionally biased region" description="Polar residues" evidence="2">
    <location>
        <begin position="30"/>
        <end position="39"/>
    </location>
</feature>
<feature type="region of interest" description="Disordered" evidence="2">
    <location>
        <begin position="117"/>
        <end position="213"/>
    </location>
</feature>
<keyword evidence="1" id="KW-0175">Coiled coil</keyword>
<feature type="compositionally biased region" description="Polar residues" evidence="2">
    <location>
        <begin position="165"/>
        <end position="182"/>
    </location>
</feature>
<evidence type="ECO:0000259" key="3">
    <source>
        <dbReference type="PROSITE" id="PS50245"/>
    </source>
</evidence>